<dbReference type="Gene3D" id="3.40.190.10">
    <property type="entry name" value="Periplasmic binding protein-like II"/>
    <property type="match status" value="2"/>
</dbReference>
<evidence type="ECO:0000256" key="1">
    <source>
        <dbReference type="SAM" id="SignalP"/>
    </source>
</evidence>
<dbReference type="Proteomes" id="UP000199515">
    <property type="component" value="Unassembled WGS sequence"/>
</dbReference>
<keyword evidence="1" id="KW-0732">Signal</keyword>
<reference evidence="2 3" key="1">
    <citation type="submission" date="2016-10" db="EMBL/GenBank/DDBJ databases">
        <authorList>
            <person name="de Groot N.N."/>
        </authorList>
    </citation>
    <scope>NUCLEOTIDE SEQUENCE [LARGE SCALE GENOMIC DNA]</scope>
    <source>
        <strain evidence="2 3">CPCC 202699</strain>
    </source>
</reference>
<dbReference type="RefSeq" id="WP_245757629.1">
    <property type="nucleotide sequence ID" value="NZ_FNON01000009.1"/>
</dbReference>
<gene>
    <name evidence="2" type="ORF">SAMN05421504_109100</name>
</gene>
<name>A0A1H3Q3W4_9PSEU</name>
<dbReference type="PROSITE" id="PS51257">
    <property type="entry name" value="PROKAR_LIPOPROTEIN"/>
    <property type="match status" value="1"/>
</dbReference>
<protein>
    <recommendedName>
        <fullName evidence="4">TRAP transporter solute receptor, TAXI family</fullName>
    </recommendedName>
</protein>
<dbReference type="PANTHER" id="PTHR42941:SF1">
    <property type="entry name" value="SLL1037 PROTEIN"/>
    <property type="match status" value="1"/>
</dbReference>
<dbReference type="InterPro" id="IPR011852">
    <property type="entry name" value="TRAP_TAXI"/>
</dbReference>
<dbReference type="Pfam" id="PF16868">
    <property type="entry name" value="NMT1_3"/>
    <property type="match status" value="1"/>
</dbReference>
<proteinExistence type="predicted"/>
<feature type="chain" id="PRO_5011479179" description="TRAP transporter solute receptor, TAXI family" evidence="1">
    <location>
        <begin position="26"/>
        <end position="303"/>
    </location>
</feature>
<dbReference type="SUPFAM" id="SSF53850">
    <property type="entry name" value="Periplasmic binding protein-like II"/>
    <property type="match status" value="1"/>
</dbReference>
<dbReference type="EMBL" id="FNON01000009">
    <property type="protein sequence ID" value="SDZ08077.1"/>
    <property type="molecule type" value="Genomic_DNA"/>
</dbReference>
<keyword evidence="3" id="KW-1185">Reference proteome</keyword>
<dbReference type="AlphaFoldDB" id="A0A1H3Q3W4"/>
<dbReference type="PANTHER" id="PTHR42941">
    <property type="entry name" value="SLL1037 PROTEIN"/>
    <property type="match status" value="1"/>
</dbReference>
<evidence type="ECO:0000313" key="3">
    <source>
        <dbReference type="Proteomes" id="UP000199515"/>
    </source>
</evidence>
<evidence type="ECO:0008006" key="4">
    <source>
        <dbReference type="Google" id="ProtNLM"/>
    </source>
</evidence>
<feature type="signal peptide" evidence="1">
    <location>
        <begin position="1"/>
        <end position="25"/>
    </location>
</feature>
<dbReference type="STRING" id="589385.SAMN05421504_109100"/>
<sequence>MTVTRRISLLTLTLVLLAGCTPDLSGEHVTIAGGVDGGVYSKLAHSLSGVWARGLGLAEAPKVLTSKGSPDNLDKLASHEADVAFSAADVTTGRAGLQALARVYDDYLHVVVLRNSTINQLTDLKDRRLAIGLPDSGVAHIAQVLLDRIGITPKEKKSLSLEPALKELKDGTVDVVFWSGGLPTDAITQASQSTQLRLLDIGSAMDQMRIANPVYRRATIPASAYPLIGGNPVTTLVVPNYLVVRTDMSADLAHALVSTLYDSVGELGMVSAAAESIDVHPGIETMPLDLHPGALRYYRDRKP</sequence>
<organism evidence="2 3">
    <name type="scientific">Amycolatopsis xylanica</name>
    <dbReference type="NCBI Taxonomy" id="589385"/>
    <lineage>
        <taxon>Bacteria</taxon>
        <taxon>Bacillati</taxon>
        <taxon>Actinomycetota</taxon>
        <taxon>Actinomycetes</taxon>
        <taxon>Pseudonocardiales</taxon>
        <taxon>Pseudonocardiaceae</taxon>
        <taxon>Amycolatopsis</taxon>
    </lineage>
</organism>
<evidence type="ECO:0000313" key="2">
    <source>
        <dbReference type="EMBL" id="SDZ08077.1"/>
    </source>
</evidence>
<accession>A0A1H3Q3W4</accession>
<dbReference type="NCBIfam" id="TIGR02122">
    <property type="entry name" value="TRAP_TAXI"/>
    <property type="match status" value="1"/>
</dbReference>